<evidence type="ECO:0000313" key="3">
    <source>
        <dbReference type="Proteomes" id="UP000276133"/>
    </source>
</evidence>
<comment type="caution">
    <text evidence="2">The sequence shown here is derived from an EMBL/GenBank/DDBJ whole genome shotgun (WGS) entry which is preliminary data.</text>
</comment>
<sequence length="82" mass="9046">MLKKGKITRKSDDEIDDDDDSDTTDSDEEATAPLLRMGTALEIAEIDDVVTQKGNNILGRIKVTFIDPIFLGLKSRLGYAMT</sequence>
<keyword evidence="3" id="KW-1185">Reference proteome</keyword>
<feature type="compositionally biased region" description="Acidic residues" evidence="1">
    <location>
        <begin position="13"/>
        <end position="30"/>
    </location>
</feature>
<dbReference type="AlphaFoldDB" id="A0A3M7QZJ5"/>
<protein>
    <submittedName>
        <fullName evidence="2">Uncharacterized protein</fullName>
    </submittedName>
</protein>
<feature type="region of interest" description="Disordered" evidence="1">
    <location>
        <begin position="1"/>
        <end position="32"/>
    </location>
</feature>
<organism evidence="2 3">
    <name type="scientific">Brachionus plicatilis</name>
    <name type="common">Marine rotifer</name>
    <name type="synonym">Brachionus muelleri</name>
    <dbReference type="NCBI Taxonomy" id="10195"/>
    <lineage>
        <taxon>Eukaryota</taxon>
        <taxon>Metazoa</taxon>
        <taxon>Spiralia</taxon>
        <taxon>Gnathifera</taxon>
        <taxon>Rotifera</taxon>
        <taxon>Eurotatoria</taxon>
        <taxon>Monogononta</taxon>
        <taxon>Pseudotrocha</taxon>
        <taxon>Ploima</taxon>
        <taxon>Brachionidae</taxon>
        <taxon>Brachionus</taxon>
    </lineage>
</organism>
<accession>A0A3M7QZJ5</accession>
<gene>
    <name evidence="2" type="ORF">BpHYR1_009694</name>
</gene>
<dbReference type="EMBL" id="REGN01004642">
    <property type="protein sequence ID" value="RNA16736.1"/>
    <property type="molecule type" value="Genomic_DNA"/>
</dbReference>
<dbReference type="Proteomes" id="UP000276133">
    <property type="component" value="Unassembled WGS sequence"/>
</dbReference>
<reference evidence="2 3" key="1">
    <citation type="journal article" date="2018" name="Sci. Rep.">
        <title>Genomic signatures of local adaptation to the degree of environmental predictability in rotifers.</title>
        <authorList>
            <person name="Franch-Gras L."/>
            <person name="Hahn C."/>
            <person name="Garcia-Roger E.M."/>
            <person name="Carmona M.J."/>
            <person name="Serra M."/>
            <person name="Gomez A."/>
        </authorList>
    </citation>
    <scope>NUCLEOTIDE SEQUENCE [LARGE SCALE GENOMIC DNA]</scope>
    <source>
        <strain evidence="2">HYR1</strain>
    </source>
</reference>
<proteinExistence type="predicted"/>
<name>A0A3M7QZJ5_BRAPC</name>
<evidence type="ECO:0000313" key="2">
    <source>
        <dbReference type="EMBL" id="RNA16736.1"/>
    </source>
</evidence>
<evidence type="ECO:0000256" key="1">
    <source>
        <dbReference type="SAM" id="MobiDB-lite"/>
    </source>
</evidence>